<dbReference type="SUPFAM" id="SSF52540">
    <property type="entry name" value="P-loop containing nucleoside triphosphate hydrolases"/>
    <property type="match status" value="1"/>
</dbReference>
<reference evidence="3" key="1">
    <citation type="submission" date="2022-10" db="EMBL/GenBank/DDBJ databases">
        <title>Completed Genome Sequence of two octocoral isolated bacterium, Endozoicomonas euniceicola EF212T and Endozoicomonas gorgoniicola PS125T.</title>
        <authorList>
            <person name="Chiou Y.-J."/>
            <person name="Chen Y.-H."/>
        </authorList>
    </citation>
    <scope>NUCLEOTIDE SEQUENCE</scope>
    <source>
        <strain evidence="3">EF212</strain>
    </source>
</reference>
<dbReference type="RefSeq" id="WP_262596677.1">
    <property type="nucleotide sequence ID" value="NZ_CP103300.1"/>
</dbReference>
<dbReference type="GO" id="GO:0005524">
    <property type="term" value="F:ATP binding"/>
    <property type="evidence" value="ECO:0007669"/>
    <property type="project" value="UniProtKB-KW"/>
</dbReference>
<keyword evidence="4" id="KW-1185">Reference proteome</keyword>
<evidence type="ECO:0000259" key="2">
    <source>
        <dbReference type="Pfam" id="PF13401"/>
    </source>
</evidence>
<evidence type="ECO:0000256" key="1">
    <source>
        <dbReference type="SAM" id="MobiDB-lite"/>
    </source>
</evidence>
<dbReference type="InterPro" id="IPR027417">
    <property type="entry name" value="P-loop_NTPase"/>
</dbReference>
<feature type="domain" description="ORC1/DEAH AAA+ ATPase" evidence="2">
    <location>
        <begin position="120"/>
        <end position="266"/>
    </location>
</feature>
<keyword evidence="3" id="KW-0547">Nucleotide-binding</keyword>
<evidence type="ECO:0000313" key="3">
    <source>
        <dbReference type="EMBL" id="UYM14928.1"/>
    </source>
</evidence>
<proteinExistence type="predicted"/>
<accession>A0ABY6GQA3</accession>
<protein>
    <submittedName>
        <fullName evidence="3">ATP-binding protein</fullName>
    </submittedName>
</protein>
<keyword evidence="3" id="KW-0067">ATP-binding</keyword>
<evidence type="ECO:0000313" key="4">
    <source>
        <dbReference type="Proteomes" id="UP001163255"/>
    </source>
</evidence>
<organism evidence="3 4">
    <name type="scientific">Endozoicomonas euniceicola</name>
    <dbReference type="NCBI Taxonomy" id="1234143"/>
    <lineage>
        <taxon>Bacteria</taxon>
        <taxon>Pseudomonadati</taxon>
        <taxon>Pseudomonadota</taxon>
        <taxon>Gammaproteobacteria</taxon>
        <taxon>Oceanospirillales</taxon>
        <taxon>Endozoicomonadaceae</taxon>
        <taxon>Endozoicomonas</taxon>
    </lineage>
</organism>
<feature type="region of interest" description="Disordered" evidence="1">
    <location>
        <begin position="405"/>
        <end position="458"/>
    </location>
</feature>
<dbReference type="Gene3D" id="3.40.50.300">
    <property type="entry name" value="P-loop containing nucleotide triphosphate hydrolases"/>
    <property type="match status" value="1"/>
</dbReference>
<gene>
    <name evidence="3" type="ORF">NX720_18845</name>
</gene>
<dbReference type="Proteomes" id="UP001163255">
    <property type="component" value="Chromosome"/>
</dbReference>
<name>A0ABY6GQA3_9GAMM</name>
<dbReference type="InterPro" id="IPR049945">
    <property type="entry name" value="AAA_22"/>
</dbReference>
<feature type="compositionally biased region" description="Polar residues" evidence="1">
    <location>
        <begin position="443"/>
        <end position="458"/>
    </location>
</feature>
<dbReference type="Pfam" id="PF13401">
    <property type="entry name" value="AAA_22"/>
    <property type="match status" value="1"/>
</dbReference>
<dbReference type="EMBL" id="CP103300">
    <property type="protein sequence ID" value="UYM14928.1"/>
    <property type="molecule type" value="Genomic_DNA"/>
</dbReference>
<sequence length="458" mass="52633">MVIYQKWNNPDYRGNPLIEALPKCLDQAEIIKECIKAPLFKEEEKKHEDVEREIYSERLDSCTIPNHNYYRTYKKIYKLLLKSYVNKSPISPESKQLLYSVASDGKNAPSPEIVKQTTSKTFFLTGLSGMGKSWMIEIILDKLFQQVITHESYNDEKLNITQIVYLKFNCPSDASRRALCNNFFSAIDDLLGTNFYEENNNKNIPIETLEKNIKKLCLTYHIGLIVIDELQNLSIAKAGGAQIAMQFFESIVNELHVSLAFVGTYDCFYLYTDKFRTARRMSTEGIIDLEQPQEDDETWNQLLEKLWKFQWVQNPGELTSDIRHTAYELTQGITVCTVMLLKHANAYAIENGEETITAETLTTVYNEEFKLLMPALDALRSNNPEKVANYDDLMPIAQKIKNMKSEQGENISDSQKSENELKSKPNPLQKKKRKDETAKDNYNRLNSSGFFSGDASSI</sequence>